<evidence type="ECO:0000313" key="2">
    <source>
        <dbReference type="Proteomes" id="UP000811619"/>
    </source>
</evidence>
<gene>
    <name evidence="1" type="ORF">E4U42_000921</name>
</gene>
<sequence length="113" mass="12466">TVCAEELAGLCARADDEPAAVHRTQAFVAGIIRQLFTEDGAARLLHKDKQLLREQMPSLWSLLSRVAQQTSSTAEDAALAICVFVYLLRVPLRPEHRDSQRIVASSSPCRDAH</sequence>
<dbReference type="Proteomes" id="UP000811619">
    <property type="component" value="Unassembled WGS sequence"/>
</dbReference>
<protein>
    <submittedName>
        <fullName evidence="1">Uncharacterized protein</fullName>
    </submittedName>
</protein>
<keyword evidence="2" id="KW-1185">Reference proteome</keyword>
<comment type="caution">
    <text evidence="1">The sequence shown here is derived from an EMBL/GenBank/DDBJ whole genome shotgun (WGS) entry which is preliminary data.</text>
</comment>
<evidence type="ECO:0000313" key="1">
    <source>
        <dbReference type="EMBL" id="KAG5913696.1"/>
    </source>
</evidence>
<accession>A0A8K0J225</accession>
<organism evidence="1 2">
    <name type="scientific">Claviceps africana</name>
    <dbReference type="NCBI Taxonomy" id="83212"/>
    <lineage>
        <taxon>Eukaryota</taxon>
        <taxon>Fungi</taxon>
        <taxon>Dikarya</taxon>
        <taxon>Ascomycota</taxon>
        <taxon>Pezizomycotina</taxon>
        <taxon>Sordariomycetes</taxon>
        <taxon>Hypocreomycetidae</taxon>
        <taxon>Hypocreales</taxon>
        <taxon>Clavicipitaceae</taxon>
        <taxon>Claviceps</taxon>
    </lineage>
</organism>
<feature type="non-terminal residue" evidence="1">
    <location>
        <position position="1"/>
    </location>
</feature>
<reference evidence="1" key="1">
    <citation type="journal article" date="2020" name="bioRxiv">
        <title>Whole genome comparisons of ergot fungi reveals the divergence and evolution of species within the genus Claviceps are the result of varying mechanisms driving genome evolution and host range expansion.</title>
        <authorList>
            <person name="Wyka S.A."/>
            <person name="Mondo S.J."/>
            <person name="Liu M."/>
            <person name="Dettman J."/>
            <person name="Nalam V."/>
            <person name="Broders K.D."/>
        </authorList>
    </citation>
    <scope>NUCLEOTIDE SEQUENCE</scope>
    <source>
        <strain evidence="1">CCC 489</strain>
    </source>
</reference>
<name>A0A8K0J225_9HYPO</name>
<dbReference type="OrthoDB" id="4961077at2759"/>
<dbReference type="AlphaFoldDB" id="A0A8K0J225"/>
<proteinExistence type="predicted"/>
<dbReference type="EMBL" id="SRPY01001264">
    <property type="protein sequence ID" value="KAG5913696.1"/>
    <property type="molecule type" value="Genomic_DNA"/>
</dbReference>